<dbReference type="InterPro" id="IPR016186">
    <property type="entry name" value="C-type_lectin-like/link_sf"/>
</dbReference>
<evidence type="ECO:0000313" key="1">
    <source>
        <dbReference type="EMBL" id="OPL33430.1"/>
    </source>
</evidence>
<dbReference type="EMBL" id="KV583038">
    <property type="protein sequence ID" value="OPL33430.1"/>
    <property type="molecule type" value="Genomic_DNA"/>
</dbReference>
<comment type="caution">
    <text evidence="1">The sequence shown here is derived from an EMBL/GenBank/DDBJ whole genome shotgun (WGS) entry which is preliminary data.</text>
</comment>
<dbReference type="Gene3D" id="3.10.100.10">
    <property type="entry name" value="Mannose-Binding Protein A, subunit A"/>
    <property type="match status" value="1"/>
</dbReference>
<organism evidence="1 2">
    <name type="scientific">Mytilus galloprovincialis</name>
    <name type="common">Mediterranean mussel</name>
    <dbReference type="NCBI Taxonomy" id="29158"/>
    <lineage>
        <taxon>Eukaryota</taxon>
        <taxon>Metazoa</taxon>
        <taxon>Spiralia</taxon>
        <taxon>Lophotrochozoa</taxon>
        <taxon>Mollusca</taxon>
        <taxon>Bivalvia</taxon>
        <taxon>Autobranchia</taxon>
        <taxon>Pteriomorphia</taxon>
        <taxon>Mytilida</taxon>
        <taxon>Mytiloidea</taxon>
        <taxon>Mytilidae</taxon>
        <taxon>Mytilinae</taxon>
        <taxon>Mytilus</taxon>
    </lineage>
</organism>
<protein>
    <recommendedName>
        <fullName evidence="3">C-type lectin domain-containing protein</fullName>
    </recommendedName>
</protein>
<evidence type="ECO:0000313" key="2">
    <source>
        <dbReference type="Proteomes" id="UP000266721"/>
    </source>
</evidence>
<dbReference type="SUPFAM" id="SSF56436">
    <property type="entry name" value="C-type lectin-like"/>
    <property type="match status" value="1"/>
</dbReference>
<reference evidence="1 2" key="1">
    <citation type="journal article" date="2016" name="PLoS ONE">
        <title>A First Insight into the Genome of the Filter-Feeder Mussel Mytilus galloprovincialis.</title>
        <authorList>
            <person name="Murgarella M."/>
            <person name="Puiu D."/>
            <person name="Novoa B."/>
            <person name="Figueras A."/>
            <person name="Posada D."/>
            <person name="Canchaya C."/>
        </authorList>
    </citation>
    <scope>NUCLEOTIDE SEQUENCE [LARGE SCALE GENOMIC DNA]</scope>
    <source>
        <tissue evidence="1">Muscle</tissue>
    </source>
</reference>
<proteinExistence type="predicted"/>
<feature type="non-terminal residue" evidence="1">
    <location>
        <position position="361"/>
    </location>
</feature>
<gene>
    <name evidence="1" type="ORF">AM593_04161</name>
</gene>
<dbReference type="InterPro" id="IPR016187">
    <property type="entry name" value="CTDL_fold"/>
</dbReference>
<dbReference type="AlphaFoldDB" id="A0A3L5TUV2"/>
<evidence type="ECO:0008006" key="3">
    <source>
        <dbReference type="Google" id="ProtNLM"/>
    </source>
</evidence>
<dbReference type="Proteomes" id="UP000266721">
    <property type="component" value="Unassembled WGS sequence"/>
</dbReference>
<feature type="non-terminal residue" evidence="1">
    <location>
        <position position="1"/>
    </location>
</feature>
<sequence>MNMTLKLKKGHRCPKTTYQTNGDIKRCIAVGEYHCQNSHSVLSSGVMGNWYHDYNEDDNDGMFNDLDRLYNPQLTMQNVTFHNAEQTWKNAANFCSSKGGVLESNVTLLREQDELKDANNDVWLGKFRTLTNWTYIRDRLPDFGTTDITKKCIAALHCVHGKIKRSSEKCETRYYVTCDNDVELGYDYGTYQDAVEECERQGSFIKWYSYWTSGTRHDEIFVIRKAWTDEDKGDLISIPNLSIVPQNNAESNNWGSIAAGTITSTIVLIVAILTKRASDVNILVTMMTNQSTIRFRLSKKKPTIHKSQNSCPVQDLDELHINNESIQTAIDHEIDGENNSPPYEILNRYPAVNSSSYDCLN</sequence>
<accession>A0A3L5TUV2</accession>
<keyword evidence="2" id="KW-1185">Reference proteome</keyword>
<name>A0A3L5TUV2_MYTGA</name>